<organism evidence="2 3">
    <name type="scientific">Butyricicoccus porcorum</name>
    <dbReference type="NCBI Taxonomy" id="1945634"/>
    <lineage>
        <taxon>Bacteria</taxon>
        <taxon>Bacillati</taxon>
        <taxon>Bacillota</taxon>
        <taxon>Clostridia</taxon>
        <taxon>Eubacteriales</taxon>
        <taxon>Butyricicoccaceae</taxon>
        <taxon>Butyricicoccus</taxon>
    </lineage>
</organism>
<reference evidence="2 3" key="1">
    <citation type="submission" date="2017-05" db="EMBL/GenBank/DDBJ databases">
        <title>Butyricicoccus porcorum sp. nov. a butyrate-producing bacterium from the swine intestinal tract.</title>
        <authorList>
            <person name="Trachsel J."/>
            <person name="Humphrey S."/>
            <person name="Allen H.K."/>
        </authorList>
    </citation>
    <scope>NUCLEOTIDE SEQUENCE [LARGE SCALE GENOMIC DNA]</scope>
    <source>
        <strain evidence="2">BB10</strain>
    </source>
</reference>
<gene>
    <name evidence="2" type="ORF">CBW42_12055</name>
</gene>
<dbReference type="GO" id="GO:0003677">
    <property type="term" value="F:DNA binding"/>
    <property type="evidence" value="ECO:0007669"/>
    <property type="project" value="InterPro"/>
</dbReference>
<sequence>MIYNSIKKGGGRKMWLDKLKSLKRQSGKTIDQISAESGISKGTVNKIFAGQTKDPQYTTLKAIVNCLGFTVDDLDENDPPSQDVPDLGGSVEMETFVNILKLCGIKIPENSDISDGDYRFLSAMMSAVRDWFNK</sequence>
<dbReference type="EMBL" id="NHOC01000011">
    <property type="protein sequence ID" value="OUM19654.1"/>
    <property type="molecule type" value="Genomic_DNA"/>
</dbReference>
<evidence type="ECO:0000313" key="3">
    <source>
        <dbReference type="Proteomes" id="UP000194903"/>
    </source>
</evidence>
<dbReference type="CDD" id="cd00093">
    <property type="entry name" value="HTH_XRE"/>
    <property type="match status" value="1"/>
</dbReference>
<feature type="domain" description="HTH cro/C1-type" evidence="1">
    <location>
        <begin position="19"/>
        <end position="74"/>
    </location>
</feature>
<dbReference type="Gene3D" id="1.10.260.40">
    <property type="entry name" value="lambda repressor-like DNA-binding domains"/>
    <property type="match status" value="1"/>
</dbReference>
<name>A0A252F1G5_9FIRM</name>
<keyword evidence="3" id="KW-1185">Reference proteome</keyword>
<dbReference type="Proteomes" id="UP000194903">
    <property type="component" value="Unassembled WGS sequence"/>
</dbReference>
<evidence type="ECO:0000313" key="2">
    <source>
        <dbReference type="EMBL" id="OUM19654.1"/>
    </source>
</evidence>
<dbReference type="PROSITE" id="PS50943">
    <property type="entry name" value="HTH_CROC1"/>
    <property type="match status" value="1"/>
</dbReference>
<protein>
    <recommendedName>
        <fullName evidence="1">HTH cro/C1-type domain-containing protein</fullName>
    </recommendedName>
</protein>
<dbReference type="InterPro" id="IPR010982">
    <property type="entry name" value="Lambda_DNA-bd_dom_sf"/>
</dbReference>
<accession>A0A252F1G5</accession>
<proteinExistence type="predicted"/>
<dbReference type="InterPro" id="IPR001387">
    <property type="entry name" value="Cro/C1-type_HTH"/>
</dbReference>
<dbReference type="AlphaFoldDB" id="A0A252F1G5"/>
<comment type="caution">
    <text evidence="2">The sequence shown here is derived from an EMBL/GenBank/DDBJ whole genome shotgun (WGS) entry which is preliminary data.</text>
</comment>
<dbReference type="SUPFAM" id="SSF47413">
    <property type="entry name" value="lambda repressor-like DNA-binding domains"/>
    <property type="match status" value="1"/>
</dbReference>
<dbReference type="Pfam" id="PF01381">
    <property type="entry name" value="HTH_3"/>
    <property type="match status" value="1"/>
</dbReference>
<evidence type="ECO:0000259" key="1">
    <source>
        <dbReference type="PROSITE" id="PS50943"/>
    </source>
</evidence>
<dbReference type="SMART" id="SM00530">
    <property type="entry name" value="HTH_XRE"/>
    <property type="match status" value="1"/>
</dbReference>
<dbReference type="OrthoDB" id="9808428at2"/>